<dbReference type="AlphaFoldDB" id="A0A0C1EAG8"/>
<dbReference type="EMBL" id="JUFZ01000150">
    <property type="protein sequence ID" value="KIC05808.1"/>
    <property type="molecule type" value="Genomic_DNA"/>
</dbReference>
<proteinExistence type="predicted"/>
<accession>A0A0C1EAG8</accession>
<reference evidence="1 2" key="1">
    <citation type="submission" date="2014-12" db="EMBL/GenBank/DDBJ databases">
        <title>Genome sequence of Morococcus cerebrosus.</title>
        <authorList>
            <person name="Shin S.-K."/>
            <person name="Yi H."/>
        </authorList>
    </citation>
    <scope>NUCLEOTIDE SEQUENCE [LARGE SCALE GENOMIC DNA]</scope>
    <source>
        <strain evidence="1 2">CIP 81.93</strain>
    </source>
</reference>
<comment type="caution">
    <text evidence="1">The sequence shown here is derived from an EMBL/GenBank/DDBJ whole genome shotgun (WGS) entry which is preliminary data.</text>
</comment>
<dbReference type="Proteomes" id="UP000031390">
    <property type="component" value="Unassembled WGS sequence"/>
</dbReference>
<organism evidence="1 2">
    <name type="scientific">Morococcus cerebrosus</name>
    <dbReference type="NCBI Taxonomy" id="1056807"/>
    <lineage>
        <taxon>Bacteria</taxon>
        <taxon>Pseudomonadati</taxon>
        <taxon>Pseudomonadota</taxon>
        <taxon>Betaproteobacteria</taxon>
        <taxon>Neisseriales</taxon>
        <taxon>Neisseriaceae</taxon>
        <taxon>Morococcus</taxon>
    </lineage>
</organism>
<sequence length="42" mass="5111">MVIIRINRKICKKPPEFYQIDLKFSFFDGRGRLKTVSMNYQE</sequence>
<evidence type="ECO:0008006" key="3">
    <source>
        <dbReference type="Google" id="ProtNLM"/>
    </source>
</evidence>
<protein>
    <recommendedName>
        <fullName evidence="3">Transposase</fullName>
    </recommendedName>
</protein>
<name>A0A0C1EAG8_9NEIS</name>
<evidence type="ECO:0000313" key="2">
    <source>
        <dbReference type="Proteomes" id="UP000031390"/>
    </source>
</evidence>
<evidence type="ECO:0000313" key="1">
    <source>
        <dbReference type="EMBL" id="KIC05808.1"/>
    </source>
</evidence>
<gene>
    <name evidence="1" type="ORF">MCC93_27260</name>
</gene>